<dbReference type="PANTHER" id="PTHR43798">
    <property type="entry name" value="MONOACYLGLYCEROL LIPASE"/>
    <property type="match status" value="1"/>
</dbReference>
<dbReference type="PRINTS" id="PR00793">
    <property type="entry name" value="PROAMNOPTASE"/>
</dbReference>
<dbReference type="GO" id="GO:0006508">
    <property type="term" value="P:proteolysis"/>
    <property type="evidence" value="ECO:0007669"/>
    <property type="project" value="InterPro"/>
</dbReference>
<keyword evidence="6" id="KW-1185">Reference proteome</keyword>
<protein>
    <submittedName>
        <fullName evidence="3">Alpha/beta hydrolase</fullName>
    </submittedName>
</protein>
<proteinExistence type="predicted"/>
<reference evidence="4" key="2">
    <citation type="submission" date="2017-10" db="EMBL/GenBank/DDBJ databases">
        <authorList>
            <person name="Enke T.N."/>
            <person name="Cordero O.X."/>
        </authorList>
    </citation>
    <scope>NUCLEOTIDE SEQUENCE</scope>
    <source>
        <strain evidence="4">4G03</strain>
    </source>
</reference>
<dbReference type="Proteomes" id="UP000222163">
    <property type="component" value="Unassembled WGS sequence"/>
</dbReference>
<dbReference type="SUPFAM" id="SSF53474">
    <property type="entry name" value="alpha/beta-Hydrolases"/>
    <property type="match status" value="1"/>
</dbReference>
<dbReference type="InterPro" id="IPR002410">
    <property type="entry name" value="Peptidase_S33"/>
</dbReference>
<dbReference type="RefSeq" id="WP_099215421.1">
    <property type="nucleotide sequence ID" value="NZ_JAUYVU010000007.1"/>
</dbReference>
<comment type="caution">
    <text evidence="4">The sequence shown here is derived from an EMBL/GenBank/DDBJ whole genome shotgun (WGS) entry which is preliminary data.</text>
</comment>
<dbReference type="Proteomes" id="UP001242342">
    <property type="component" value="Unassembled WGS sequence"/>
</dbReference>
<evidence type="ECO:0000259" key="2">
    <source>
        <dbReference type="Pfam" id="PF12146"/>
    </source>
</evidence>
<dbReference type="AlphaFoldDB" id="A0A2G1BTX6"/>
<dbReference type="EMBL" id="PDUU01000007">
    <property type="protein sequence ID" value="PHN97500.1"/>
    <property type="molecule type" value="Genomic_DNA"/>
</dbReference>
<dbReference type="InterPro" id="IPR022742">
    <property type="entry name" value="Hydrolase_4"/>
</dbReference>
<evidence type="ECO:0000256" key="1">
    <source>
        <dbReference type="ARBA" id="ARBA00022801"/>
    </source>
</evidence>
<evidence type="ECO:0000313" key="3">
    <source>
        <dbReference type="EMBL" id="MDP2541817.1"/>
    </source>
</evidence>
<reference evidence="3 6" key="3">
    <citation type="submission" date="2023-07" db="EMBL/GenBank/DDBJ databases">
        <title>Genome content predicts the carbon catabolic preferences of heterotrophic bacteria.</title>
        <authorList>
            <person name="Gralka M."/>
        </authorList>
    </citation>
    <scope>NUCLEOTIDE SEQUENCE [LARGE SCALE GENOMIC DNA]</scope>
    <source>
        <strain evidence="3 6">4G03</strain>
    </source>
</reference>
<name>A0A2G1BTX6_9FLAO</name>
<accession>A0A2G1BTX6</accession>
<evidence type="ECO:0000313" key="6">
    <source>
        <dbReference type="Proteomes" id="UP001242342"/>
    </source>
</evidence>
<dbReference type="PANTHER" id="PTHR43798:SF33">
    <property type="entry name" value="HYDROLASE, PUTATIVE (AFU_ORTHOLOGUE AFUA_2G14860)-RELATED"/>
    <property type="match status" value="1"/>
</dbReference>
<gene>
    <name evidence="4" type="ORF">CSC81_08935</name>
    <name evidence="3" type="ORF">Q8W23_10070</name>
</gene>
<dbReference type="Pfam" id="PF12146">
    <property type="entry name" value="Hydrolase_4"/>
    <property type="match status" value="1"/>
</dbReference>
<evidence type="ECO:0000313" key="4">
    <source>
        <dbReference type="EMBL" id="PHN97500.1"/>
    </source>
</evidence>
<sequence>MNFKTNILIIISVFIYKMNAQNTENVHQKIDTSYFVKIGGIDQYISLKGIKDKPIVLYLHGGPGAAASAHSEKITASLEQDFLVIHWDQRGAGKTLKQNGLKESPTLALMQSDAEELLAYILNTFHRQQIILVANSWGTSLAFHLSETQPNKISTLVAISPIISLLSSQKIQNKTLIRHFRKIKNQEAVKQLKAINIPYHNAQDMAIQFKWLSEFQGQPISDNAFSQYLAFFEQWYTQWGLLYSQLYEINQLKNKPLLQCRTIIFYGDKDYTAYYKLSKKFFKSIKSKEKEIYRFKDVGHQIPMEASNTMQELILKVLLKGNYN</sequence>
<reference evidence="4 5" key="1">
    <citation type="journal article" date="2016" name="Nat. Commun.">
        <title>Microbial interactions lead to rapid micro-scale successions on model marine particles.</title>
        <authorList>
            <person name="Datta M.S."/>
            <person name="Sliwerska E."/>
            <person name="Gore J."/>
            <person name="Polz M.F."/>
            <person name="Cordero O.X."/>
        </authorList>
    </citation>
    <scope>NUCLEOTIDE SEQUENCE [LARGE SCALE GENOMIC DNA]</scope>
    <source>
        <strain evidence="4 5">4G03</strain>
    </source>
</reference>
<evidence type="ECO:0000313" key="5">
    <source>
        <dbReference type="Proteomes" id="UP000222163"/>
    </source>
</evidence>
<keyword evidence="1 3" id="KW-0378">Hydrolase</keyword>
<dbReference type="Gene3D" id="3.40.50.1820">
    <property type="entry name" value="alpha/beta hydrolase"/>
    <property type="match status" value="1"/>
</dbReference>
<dbReference type="InterPro" id="IPR050266">
    <property type="entry name" value="AB_hydrolase_sf"/>
</dbReference>
<organism evidence="4 5">
    <name type="scientific">Tenacibaculum discolor</name>
    <dbReference type="NCBI Taxonomy" id="361581"/>
    <lineage>
        <taxon>Bacteria</taxon>
        <taxon>Pseudomonadati</taxon>
        <taxon>Bacteroidota</taxon>
        <taxon>Flavobacteriia</taxon>
        <taxon>Flavobacteriales</taxon>
        <taxon>Flavobacteriaceae</taxon>
        <taxon>Tenacibaculum</taxon>
    </lineage>
</organism>
<dbReference type="EMBL" id="JAUYVU010000007">
    <property type="protein sequence ID" value="MDP2541817.1"/>
    <property type="molecule type" value="Genomic_DNA"/>
</dbReference>
<feature type="domain" description="Serine aminopeptidase S33" evidence="2">
    <location>
        <begin position="53"/>
        <end position="305"/>
    </location>
</feature>
<accession>A0A497ZU67</accession>
<dbReference type="GO" id="GO:0016020">
    <property type="term" value="C:membrane"/>
    <property type="evidence" value="ECO:0007669"/>
    <property type="project" value="TreeGrafter"/>
</dbReference>
<dbReference type="InterPro" id="IPR029058">
    <property type="entry name" value="AB_hydrolase_fold"/>
</dbReference>
<dbReference type="GO" id="GO:0008233">
    <property type="term" value="F:peptidase activity"/>
    <property type="evidence" value="ECO:0007669"/>
    <property type="project" value="InterPro"/>
</dbReference>